<evidence type="ECO:0000313" key="3">
    <source>
        <dbReference type="Proteomes" id="UP000521075"/>
    </source>
</evidence>
<keyword evidence="3" id="KW-1185">Reference proteome</keyword>
<proteinExistence type="predicted"/>
<reference evidence="2 3" key="1">
    <citation type="submission" date="2020-07" db="EMBL/GenBank/DDBJ databases">
        <title>Sequencing the genomes of 1000 actinobacteria strains.</title>
        <authorList>
            <person name="Klenk H.-P."/>
        </authorList>
    </citation>
    <scope>NUCLEOTIDE SEQUENCE [LARGE SCALE GENOMIC DNA]</scope>
    <source>
        <strain evidence="2 3">DSM 15166</strain>
    </source>
</reference>
<name>A0A853DNI3_9MICO</name>
<dbReference type="SMART" id="SM00871">
    <property type="entry name" value="AraC_E_bind"/>
    <property type="match status" value="1"/>
</dbReference>
<evidence type="ECO:0000313" key="2">
    <source>
        <dbReference type="EMBL" id="NYK10636.1"/>
    </source>
</evidence>
<dbReference type="InterPro" id="IPR010499">
    <property type="entry name" value="AraC_E-bd"/>
</dbReference>
<protein>
    <submittedName>
        <fullName evidence="2">Effector-binding domain-containing protein</fullName>
    </submittedName>
</protein>
<dbReference type="Proteomes" id="UP000521075">
    <property type="component" value="Unassembled WGS sequence"/>
</dbReference>
<comment type="caution">
    <text evidence="2">The sequence shown here is derived from an EMBL/GenBank/DDBJ whole genome shotgun (WGS) entry which is preliminary data.</text>
</comment>
<feature type="domain" description="AraC effector-binding" evidence="1">
    <location>
        <begin position="10"/>
        <end position="167"/>
    </location>
</feature>
<dbReference type="AlphaFoldDB" id="A0A853DNI3"/>
<dbReference type="SUPFAM" id="SSF55136">
    <property type="entry name" value="Probable bacterial effector-binding domain"/>
    <property type="match status" value="1"/>
</dbReference>
<dbReference type="Gene3D" id="3.20.80.10">
    <property type="entry name" value="Regulatory factor, effector binding domain"/>
    <property type="match status" value="1"/>
</dbReference>
<dbReference type="InterPro" id="IPR011256">
    <property type="entry name" value="Reg_factor_effector_dom_sf"/>
</dbReference>
<dbReference type="EMBL" id="JACCHJ010000001">
    <property type="protein sequence ID" value="NYK10636.1"/>
    <property type="molecule type" value="Genomic_DNA"/>
</dbReference>
<gene>
    <name evidence="2" type="ORF">HNR14_002517</name>
</gene>
<dbReference type="Pfam" id="PF06445">
    <property type="entry name" value="GyrI-like"/>
    <property type="match status" value="1"/>
</dbReference>
<evidence type="ECO:0000259" key="1">
    <source>
        <dbReference type="SMART" id="SM00871"/>
    </source>
</evidence>
<organism evidence="2 3">
    <name type="scientific">Leifsonia naganoensis</name>
    <dbReference type="NCBI Taxonomy" id="150025"/>
    <lineage>
        <taxon>Bacteria</taxon>
        <taxon>Bacillati</taxon>
        <taxon>Actinomycetota</taxon>
        <taxon>Actinomycetes</taxon>
        <taxon>Micrococcales</taxon>
        <taxon>Microbacteriaceae</taxon>
        <taxon>Leifsonia</taxon>
    </lineage>
</organism>
<sequence length="168" mass="18556">MPTGELDVVSGPELQSRPAVPTLGIRETVPFRTMLSNRDRLLAELIAWLDEHGVEPAGPFFLRLHVVDMSDQMQIEVGVAGSSDATDDRVQAGVLPAGDYAVLAYRAKSMAANRALHAWVQEQGLRLDTRPDPGGEAFASRCEIYLTDPRTEPRKTRWVVELAFLTRS</sequence>
<dbReference type="RefSeq" id="WP_179701340.1">
    <property type="nucleotide sequence ID" value="NZ_BAAAHA010000005.1"/>
</dbReference>
<dbReference type="InterPro" id="IPR029442">
    <property type="entry name" value="GyrI-like"/>
</dbReference>
<accession>A0A853DNI3</accession>